<dbReference type="EMBL" id="ML976687">
    <property type="protein sequence ID" value="KAF1972362.1"/>
    <property type="molecule type" value="Genomic_DNA"/>
</dbReference>
<evidence type="ECO:0000256" key="1">
    <source>
        <dbReference type="SAM" id="MobiDB-lite"/>
    </source>
</evidence>
<evidence type="ECO:0000313" key="3">
    <source>
        <dbReference type="Proteomes" id="UP000800036"/>
    </source>
</evidence>
<accession>A0A6A5V8J6</accession>
<feature type="compositionally biased region" description="Acidic residues" evidence="1">
    <location>
        <begin position="191"/>
        <end position="216"/>
    </location>
</feature>
<name>A0A6A5V8J6_9PLEO</name>
<dbReference type="Proteomes" id="UP000800036">
    <property type="component" value="Unassembled WGS sequence"/>
</dbReference>
<dbReference type="AlphaFoldDB" id="A0A6A5V8J6"/>
<reference evidence="2" key="1">
    <citation type="journal article" date="2020" name="Stud. Mycol.">
        <title>101 Dothideomycetes genomes: a test case for predicting lifestyles and emergence of pathogens.</title>
        <authorList>
            <person name="Haridas S."/>
            <person name="Albert R."/>
            <person name="Binder M."/>
            <person name="Bloem J."/>
            <person name="Labutti K."/>
            <person name="Salamov A."/>
            <person name="Andreopoulos B."/>
            <person name="Baker S."/>
            <person name="Barry K."/>
            <person name="Bills G."/>
            <person name="Bluhm B."/>
            <person name="Cannon C."/>
            <person name="Castanera R."/>
            <person name="Culley D."/>
            <person name="Daum C."/>
            <person name="Ezra D."/>
            <person name="Gonzalez J."/>
            <person name="Henrissat B."/>
            <person name="Kuo A."/>
            <person name="Liang C."/>
            <person name="Lipzen A."/>
            <person name="Lutzoni F."/>
            <person name="Magnuson J."/>
            <person name="Mondo S."/>
            <person name="Nolan M."/>
            <person name="Ohm R."/>
            <person name="Pangilinan J."/>
            <person name="Park H.-J."/>
            <person name="Ramirez L."/>
            <person name="Alfaro M."/>
            <person name="Sun H."/>
            <person name="Tritt A."/>
            <person name="Yoshinaga Y."/>
            <person name="Zwiers L.-H."/>
            <person name="Turgeon B."/>
            <person name="Goodwin S."/>
            <person name="Spatafora J."/>
            <person name="Crous P."/>
            <person name="Grigoriev I."/>
        </authorList>
    </citation>
    <scope>NUCLEOTIDE SEQUENCE</scope>
    <source>
        <strain evidence="2">CBS 107.79</strain>
    </source>
</reference>
<feature type="compositionally biased region" description="Basic and acidic residues" evidence="1">
    <location>
        <begin position="288"/>
        <end position="303"/>
    </location>
</feature>
<protein>
    <submittedName>
        <fullName evidence="2">Uncharacterized protein</fullName>
    </submittedName>
</protein>
<sequence>MNSKSGPIDPHYEKIFEYASALDKDDLHLRRFMVFSWFLVQDLDTRVQESPERQYDKGRAFIPLTHIIRLTREIGDEDLREQILETAHITEDEKTILDNTEHQWATLKLPNSDPNNNTQDVTVKDLLEWPRVVYEPLRAGVEPRYRCANCKDPNPSGRKMRLGELVWLAKCQLHYTCVDCQEDCKICNPTPDDEWPTDATDGDDDSSDDFDKDADEEPKGIRTITSQETQEGTHVGDIGNPGATKGTKEDQISANPPNDKTPIDRTKTESEDSTGVDNVLEPDEEKDSLDSKSDIQEAAMSKHEKIMRQRSLDMQAECQPTFYDLSKAAIEAIDFHDGELKPSELPVQYVEVKVGGRVHKVEFKQYMMRYKQLPSERSG</sequence>
<organism evidence="2 3">
    <name type="scientific">Bimuria novae-zelandiae CBS 107.79</name>
    <dbReference type="NCBI Taxonomy" id="1447943"/>
    <lineage>
        <taxon>Eukaryota</taxon>
        <taxon>Fungi</taxon>
        <taxon>Dikarya</taxon>
        <taxon>Ascomycota</taxon>
        <taxon>Pezizomycotina</taxon>
        <taxon>Dothideomycetes</taxon>
        <taxon>Pleosporomycetidae</taxon>
        <taxon>Pleosporales</taxon>
        <taxon>Massarineae</taxon>
        <taxon>Didymosphaeriaceae</taxon>
        <taxon>Bimuria</taxon>
    </lineage>
</organism>
<feature type="compositionally biased region" description="Basic and acidic residues" evidence="1">
    <location>
        <begin position="261"/>
        <end position="270"/>
    </location>
</feature>
<evidence type="ECO:0000313" key="2">
    <source>
        <dbReference type="EMBL" id="KAF1972362.1"/>
    </source>
</evidence>
<feature type="compositionally biased region" description="Polar residues" evidence="1">
    <location>
        <begin position="223"/>
        <end position="232"/>
    </location>
</feature>
<feature type="region of interest" description="Disordered" evidence="1">
    <location>
        <begin position="189"/>
        <end position="303"/>
    </location>
</feature>
<keyword evidence="3" id="KW-1185">Reference proteome</keyword>
<proteinExistence type="predicted"/>
<gene>
    <name evidence="2" type="ORF">BU23DRAFT_569153</name>
</gene>